<organism evidence="5 6">
    <name type="scientific">Clavelina lepadiformis</name>
    <name type="common">Light-bulb sea squirt</name>
    <name type="synonym">Ascidia lepadiformis</name>
    <dbReference type="NCBI Taxonomy" id="159417"/>
    <lineage>
        <taxon>Eukaryota</taxon>
        <taxon>Metazoa</taxon>
        <taxon>Chordata</taxon>
        <taxon>Tunicata</taxon>
        <taxon>Ascidiacea</taxon>
        <taxon>Aplousobranchia</taxon>
        <taxon>Clavelinidae</taxon>
        <taxon>Clavelina</taxon>
    </lineage>
</organism>
<evidence type="ECO:0000256" key="3">
    <source>
        <dbReference type="ARBA" id="ARBA00022490"/>
    </source>
</evidence>
<feature type="compositionally biased region" description="Polar residues" evidence="4">
    <location>
        <begin position="76"/>
        <end position="102"/>
    </location>
</feature>
<comment type="caution">
    <text evidence="5">The sequence shown here is derived from an EMBL/GenBank/DDBJ whole genome shotgun (WGS) entry which is preliminary data.</text>
</comment>
<proteinExistence type="inferred from homology"/>
<dbReference type="PANTHER" id="PTHR33662:SF3">
    <property type="entry name" value="FIBROUS SHEATH CABYR-BINDING PROTEIN-LIKE-RELATED"/>
    <property type="match status" value="1"/>
</dbReference>
<feature type="region of interest" description="Disordered" evidence="4">
    <location>
        <begin position="191"/>
        <end position="245"/>
    </location>
</feature>
<dbReference type="Proteomes" id="UP001642483">
    <property type="component" value="Unassembled WGS sequence"/>
</dbReference>
<gene>
    <name evidence="5" type="ORF">CVLEPA_LOCUS25029</name>
</gene>
<keyword evidence="3" id="KW-0963">Cytoplasm</keyword>
<dbReference type="Pfam" id="PF16218">
    <property type="entry name" value="Peptidase_C101"/>
    <property type="match status" value="1"/>
</dbReference>
<evidence type="ECO:0000313" key="5">
    <source>
        <dbReference type="EMBL" id="CAK8692308.1"/>
    </source>
</evidence>
<evidence type="ECO:0000313" key="6">
    <source>
        <dbReference type="Proteomes" id="UP001642483"/>
    </source>
</evidence>
<dbReference type="EMBL" id="CAWYQH010000130">
    <property type="protein sequence ID" value="CAK8692308.1"/>
    <property type="molecule type" value="Genomic_DNA"/>
</dbReference>
<name>A0ABP0GLQ1_CLALP</name>
<feature type="compositionally biased region" description="Basic and acidic residues" evidence="4">
    <location>
        <begin position="206"/>
        <end position="224"/>
    </location>
</feature>
<sequence>MEAGDVDNCKYVNILGKKLRVIQCTLNCMTQEAAVVTPSTNSQAQEENDDMDDASKEAFLRQMSTTNEPDVDIYTASGSNSNTVPSNNKKTPQQNNENLSQENRNREEEVDSGNEEGPEDANEGVDGVSSSTNEAITSEEELEATDVEDAVNLALTIDEDLPQFVFDYEVETEEFNSGPQEVMGAALSVPDSNNLSEATAANPKENTMHEPAEAEEENTTRPDDMALAPAPSQDETVGQSFPSELDQMPTDALVSLSSKLDILAYAKSEWKGTTFTAKCLRRGYKQLVKETGCRYMRQVRGDNYCALRATAFQILSQNVDILNSYPNWDRELLDLPETLQKMYKCSWLKQWTFAGRLPSNDNNRFQVMHDCLSFLVEQKKLSAAMAKEDDRQAHFSALFNSGSVAEIKLFEALKLLMLKAALELHTANESGKEVPVFAWLLFARDTSEDPKNLMLNHLNPAGKTGGLEQVEMCLLGQALEVTIRVIRPSNVNQEDFITHYPDHMIDRWQKIDLIAEDDRHYNLTVK</sequence>
<evidence type="ECO:0000256" key="2">
    <source>
        <dbReference type="ARBA" id="ARBA00010267"/>
    </source>
</evidence>
<protein>
    <recommendedName>
        <fullName evidence="7">Ubiquitinyl hydrolase 1</fullName>
    </recommendedName>
</protein>
<evidence type="ECO:0000256" key="1">
    <source>
        <dbReference type="ARBA" id="ARBA00004496"/>
    </source>
</evidence>
<comment type="subcellular location">
    <subcellularLocation>
        <location evidence="1">Cytoplasm</location>
    </subcellularLocation>
</comment>
<feature type="region of interest" description="Disordered" evidence="4">
    <location>
        <begin position="65"/>
        <end position="142"/>
    </location>
</feature>
<dbReference type="PRINTS" id="PR02057">
    <property type="entry name" value="PROTEINF105B"/>
</dbReference>
<feature type="compositionally biased region" description="Acidic residues" evidence="4">
    <location>
        <begin position="108"/>
        <end position="123"/>
    </location>
</feature>
<evidence type="ECO:0000256" key="4">
    <source>
        <dbReference type="SAM" id="MobiDB-lite"/>
    </source>
</evidence>
<feature type="compositionally biased region" description="Polar residues" evidence="4">
    <location>
        <begin position="233"/>
        <end position="242"/>
    </location>
</feature>
<reference evidence="5 6" key="1">
    <citation type="submission" date="2024-02" db="EMBL/GenBank/DDBJ databases">
        <authorList>
            <person name="Daric V."/>
            <person name="Darras S."/>
        </authorList>
    </citation>
    <scope>NUCLEOTIDE SEQUENCE [LARGE SCALE GENOMIC DNA]</scope>
</reference>
<dbReference type="InterPro" id="IPR023235">
    <property type="entry name" value="FAM105"/>
</dbReference>
<dbReference type="CDD" id="cd22790">
    <property type="entry name" value="OTU_OTUL-like"/>
    <property type="match status" value="1"/>
</dbReference>
<keyword evidence="6" id="KW-1185">Reference proteome</keyword>
<dbReference type="PANTHER" id="PTHR33662">
    <property type="entry name" value="OTU DEUBIQUITINASE WITH LINEAR LINKAGE-SPECIFICITY A-RELATED"/>
    <property type="match status" value="1"/>
</dbReference>
<dbReference type="PRINTS" id="PR02055">
    <property type="entry name" value="PROTEINF105"/>
</dbReference>
<accession>A0ABP0GLQ1</accession>
<dbReference type="InterPro" id="IPR023237">
    <property type="entry name" value="Otulin"/>
</dbReference>
<comment type="similarity">
    <text evidence="2">Belongs to the peptidase C65 family. Otulin subfamily.</text>
</comment>
<evidence type="ECO:0008006" key="7">
    <source>
        <dbReference type="Google" id="ProtNLM"/>
    </source>
</evidence>